<dbReference type="EC" id="2.7.7.62" evidence="14"/>
<comment type="similarity">
    <text evidence="7 14">Belongs to the CobU/CobP family.</text>
</comment>
<evidence type="ECO:0000256" key="2">
    <source>
        <dbReference type="ARBA" id="ARBA00000711"/>
    </source>
</evidence>
<comment type="catalytic activity">
    <reaction evidence="3">
        <text>adenosylcob(III)inamide + GTP = adenosylcob(III)inamide phosphate + GDP + H(+)</text>
        <dbReference type="Rhea" id="RHEA:15765"/>
        <dbReference type="ChEBI" id="CHEBI:2480"/>
        <dbReference type="ChEBI" id="CHEBI:15378"/>
        <dbReference type="ChEBI" id="CHEBI:37565"/>
        <dbReference type="ChEBI" id="CHEBI:58189"/>
        <dbReference type="ChEBI" id="CHEBI:58502"/>
        <dbReference type="EC" id="2.7.1.156"/>
    </reaction>
</comment>
<gene>
    <name evidence="17" type="primary">cobU</name>
    <name evidence="18" type="ORF">GA0071312_3267</name>
    <name evidence="17" type="ORF">HLUCCO17_04750</name>
</gene>
<feature type="binding site" evidence="16">
    <location>
        <begin position="33"/>
        <end position="35"/>
    </location>
    <ligand>
        <name>GTP</name>
        <dbReference type="ChEBI" id="CHEBI:37565"/>
    </ligand>
</feature>
<evidence type="ECO:0000256" key="15">
    <source>
        <dbReference type="PIRSR" id="PIRSR006135-1"/>
    </source>
</evidence>
<evidence type="ECO:0000313" key="20">
    <source>
        <dbReference type="Proteomes" id="UP000182800"/>
    </source>
</evidence>
<dbReference type="GO" id="GO:0043752">
    <property type="term" value="F:adenosylcobinamide kinase activity"/>
    <property type="evidence" value="ECO:0007669"/>
    <property type="project" value="UniProtKB-EC"/>
</dbReference>
<evidence type="ECO:0000256" key="16">
    <source>
        <dbReference type="PIRSR" id="PIRSR006135-2"/>
    </source>
</evidence>
<dbReference type="PATRIC" id="fig|1653334.4.peg.1645"/>
<comment type="caution">
    <text evidence="17">The sequence shown here is derived from an EMBL/GenBank/DDBJ whole genome shotgun (WGS) entry which is preliminary data.</text>
</comment>
<keyword evidence="20" id="KW-1185">Reference proteome</keyword>
<accession>A0A0P8A2W3</accession>
<feature type="active site" description="GMP-histidine intermediate" evidence="15">
    <location>
        <position position="49"/>
    </location>
</feature>
<organism evidence="17 19">
    <name type="scientific">Saliniramus fredricksonii</name>
    <dbReference type="NCBI Taxonomy" id="1653334"/>
    <lineage>
        <taxon>Bacteria</taxon>
        <taxon>Pseudomonadati</taxon>
        <taxon>Pseudomonadota</taxon>
        <taxon>Alphaproteobacteria</taxon>
        <taxon>Hyphomicrobiales</taxon>
        <taxon>Salinarimonadaceae</taxon>
        <taxon>Saliniramus</taxon>
    </lineage>
</organism>
<evidence type="ECO:0000256" key="14">
    <source>
        <dbReference type="PIRNR" id="PIRNR006135"/>
    </source>
</evidence>
<keyword evidence="12 14" id="KW-0067">ATP-binding</keyword>
<evidence type="ECO:0000256" key="10">
    <source>
        <dbReference type="ARBA" id="ARBA00022741"/>
    </source>
</evidence>
<dbReference type="NCBIfam" id="NF004469">
    <property type="entry name" value="PRK05800.1"/>
    <property type="match status" value="1"/>
</dbReference>
<dbReference type="CDD" id="cd00544">
    <property type="entry name" value="CobU"/>
    <property type="match status" value="1"/>
</dbReference>
<dbReference type="GO" id="GO:0005524">
    <property type="term" value="F:ATP binding"/>
    <property type="evidence" value="ECO:0007669"/>
    <property type="project" value="UniProtKB-UniRule"/>
</dbReference>
<feature type="binding site" evidence="16">
    <location>
        <begin position="8"/>
        <end position="15"/>
    </location>
    <ligand>
        <name>GTP</name>
        <dbReference type="ChEBI" id="CHEBI:37565"/>
    </ligand>
</feature>
<proteinExistence type="inferred from homology"/>
<keyword evidence="9 14" id="KW-0808">Transferase</keyword>
<evidence type="ECO:0000313" key="18">
    <source>
        <dbReference type="EMBL" id="SCC82286.1"/>
    </source>
</evidence>
<dbReference type="SUPFAM" id="SSF52540">
    <property type="entry name" value="P-loop containing nucleoside triphosphate hydrolases"/>
    <property type="match status" value="1"/>
</dbReference>
<evidence type="ECO:0000256" key="9">
    <source>
        <dbReference type="ARBA" id="ARBA00022679"/>
    </source>
</evidence>
<dbReference type="InterPro" id="IPR027417">
    <property type="entry name" value="P-loop_NTPase"/>
</dbReference>
<evidence type="ECO:0000256" key="11">
    <source>
        <dbReference type="ARBA" id="ARBA00022777"/>
    </source>
</evidence>
<keyword evidence="8 14" id="KW-0169">Cobalamin biosynthesis</keyword>
<dbReference type="GO" id="GO:0008820">
    <property type="term" value="F:cobinamide phosphate guanylyltransferase activity"/>
    <property type="evidence" value="ECO:0007669"/>
    <property type="project" value="UniProtKB-UniRule"/>
</dbReference>
<comment type="pathway">
    <text evidence="6 14">Cofactor biosynthesis; adenosylcobalamin biosynthesis; adenosylcobalamin from cob(II)yrinate a,c-diamide: step 5/7.</text>
</comment>
<reference evidence="17 19" key="1">
    <citation type="submission" date="2015-09" db="EMBL/GenBank/DDBJ databases">
        <title>Identification and resolution of microdiversity through metagenomic sequencing of parallel consortia.</title>
        <authorList>
            <person name="Nelson W.C."/>
            <person name="Romine M.F."/>
            <person name="Lindemann S.R."/>
        </authorList>
    </citation>
    <scope>NUCLEOTIDE SEQUENCE [LARGE SCALE GENOMIC DNA]</scope>
    <source>
        <strain evidence="17">HL-109</strain>
    </source>
</reference>
<protein>
    <recommendedName>
        <fullName evidence="14">Bifunctional adenosylcobalamin biosynthesis protein</fullName>
        <ecNumber evidence="14">2.7.1.156</ecNumber>
        <ecNumber evidence="14">2.7.7.62</ecNumber>
    </recommendedName>
</protein>
<dbReference type="PANTHER" id="PTHR34848:SF1">
    <property type="entry name" value="BIFUNCTIONAL ADENOSYLCOBALAMIN BIOSYNTHESIS PROTEIN COBU"/>
    <property type="match status" value="1"/>
</dbReference>
<keyword evidence="11 14" id="KW-0418">Kinase</keyword>
<dbReference type="EC" id="2.7.1.156" evidence="14"/>
<evidence type="ECO:0000256" key="4">
    <source>
        <dbReference type="ARBA" id="ARBA00003889"/>
    </source>
</evidence>
<dbReference type="GO" id="GO:0009236">
    <property type="term" value="P:cobalamin biosynthetic process"/>
    <property type="evidence" value="ECO:0007669"/>
    <property type="project" value="UniProtKB-UniRule"/>
</dbReference>
<dbReference type="Gene3D" id="3.40.50.300">
    <property type="entry name" value="P-loop containing nucleotide triphosphate hydrolases"/>
    <property type="match status" value="1"/>
</dbReference>
<evidence type="ECO:0000256" key="12">
    <source>
        <dbReference type="ARBA" id="ARBA00022840"/>
    </source>
</evidence>
<dbReference type="STRING" id="1653334.GA0071312_3267"/>
<sequence length="167" mass="17979">MSIILITGGARSGKSRHAEERVLAMPGRPVYIATAQALDDEMRARIAAHQARRDDRWGDHPAPLDLVSALDVTDGAGPRLVDCLTLWLTNLLFAERDLAAEGEALCAALVRQKSPIVLVTNEVGFGIVPENRLARQFRDAAGRLAQDVGAVADEVVLVVAGQPLRIK</sequence>
<evidence type="ECO:0000256" key="1">
    <source>
        <dbReference type="ARBA" id="ARBA00000312"/>
    </source>
</evidence>
<keyword evidence="17" id="KW-0548">Nucleotidyltransferase</keyword>
<dbReference type="PANTHER" id="PTHR34848">
    <property type="match status" value="1"/>
</dbReference>
<dbReference type="Proteomes" id="UP000050497">
    <property type="component" value="Unassembled WGS sequence"/>
</dbReference>
<dbReference type="RefSeq" id="WP_074445807.1">
    <property type="nucleotide sequence ID" value="NZ_FMBM01000002.1"/>
</dbReference>
<evidence type="ECO:0000256" key="13">
    <source>
        <dbReference type="ARBA" id="ARBA00023134"/>
    </source>
</evidence>
<evidence type="ECO:0000256" key="5">
    <source>
        <dbReference type="ARBA" id="ARBA00004692"/>
    </source>
</evidence>
<dbReference type="OrthoDB" id="9788370at2"/>
<dbReference type="Pfam" id="PF02283">
    <property type="entry name" value="CobU"/>
    <property type="match status" value="1"/>
</dbReference>
<evidence type="ECO:0000313" key="17">
    <source>
        <dbReference type="EMBL" id="KPQ11789.1"/>
    </source>
</evidence>
<feature type="binding site" evidence="16">
    <location>
        <position position="82"/>
    </location>
    <ligand>
        <name>GTP</name>
        <dbReference type="ChEBI" id="CHEBI:37565"/>
    </ligand>
</feature>
<dbReference type="EMBL" id="LJSX01000005">
    <property type="protein sequence ID" value="KPQ11789.1"/>
    <property type="molecule type" value="Genomic_DNA"/>
</dbReference>
<comment type="function">
    <text evidence="4 14">Catalyzes ATP-dependent phosphorylation of adenosylcobinamide and addition of GMP to adenosylcobinamide phosphate.</text>
</comment>
<reference evidence="18 20" key="2">
    <citation type="submission" date="2016-08" db="EMBL/GenBank/DDBJ databases">
        <authorList>
            <person name="Varghese N."/>
            <person name="Submissions Spin"/>
        </authorList>
    </citation>
    <scope>NUCLEOTIDE SEQUENCE [LARGE SCALE GENOMIC DNA]</scope>
    <source>
        <strain evidence="18 20">HL-109</strain>
    </source>
</reference>
<evidence type="ECO:0000256" key="8">
    <source>
        <dbReference type="ARBA" id="ARBA00022573"/>
    </source>
</evidence>
<evidence type="ECO:0000256" key="6">
    <source>
        <dbReference type="ARBA" id="ARBA00005159"/>
    </source>
</evidence>
<dbReference type="Proteomes" id="UP000182800">
    <property type="component" value="Unassembled WGS sequence"/>
</dbReference>
<evidence type="ECO:0000313" key="19">
    <source>
        <dbReference type="Proteomes" id="UP000050497"/>
    </source>
</evidence>
<dbReference type="InterPro" id="IPR003203">
    <property type="entry name" value="CobU/CobP"/>
</dbReference>
<dbReference type="GO" id="GO:0005525">
    <property type="term" value="F:GTP binding"/>
    <property type="evidence" value="ECO:0007669"/>
    <property type="project" value="UniProtKB-UniRule"/>
</dbReference>
<dbReference type="UniPathway" id="UPA00148">
    <property type="reaction ID" value="UER00236"/>
</dbReference>
<dbReference type="PIRSF" id="PIRSF006135">
    <property type="entry name" value="CobU"/>
    <property type="match status" value="1"/>
</dbReference>
<comment type="catalytic activity">
    <reaction evidence="1 14">
        <text>adenosylcob(III)inamide + ATP = adenosylcob(III)inamide phosphate + ADP + H(+)</text>
        <dbReference type="Rhea" id="RHEA:15769"/>
        <dbReference type="ChEBI" id="CHEBI:2480"/>
        <dbReference type="ChEBI" id="CHEBI:15378"/>
        <dbReference type="ChEBI" id="CHEBI:30616"/>
        <dbReference type="ChEBI" id="CHEBI:58502"/>
        <dbReference type="ChEBI" id="CHEBI:456216"/>
        <dbReference type="EC" id="2.7.1.156"/>
    </reaction>
</comment>
<keyword evidence="13 14" id="KW-0342">GTP-binding</keyword>
<keyword evidence="10 14" id="KW-0547">Nucleotide-binding</keyword>
<evidence type="ECO:0000256" key="3">
    <source>
        <dbReference type="ARBA" id="ARBA00001522"/>
    </source>
</evidence>
<dbReference type="AlphaFoldDB" id="A0A0P8A2W3"/>
<dbReference type="EMBL" id="FMBM01000002">
    <property type="protein sequence ID" value="SCC82286.1"/>
    <property type="molecule type" value="Genomic_DNA"/>
</dbReference>
<name>A0A0P8A2W3_9HYPH</name>
<evidence type="ECO:0000256" key="7">
    <source>
        <dbReference type="ARBA" id="ARBA00007490"/>
    </source>
</evidence>
<comment type="catalytic activity">
    <reaction evidence="2 14">
        <text>adenosylcob(III)inamide phosphate + GTP + H(+) = adenosylcob(III)inamide-GDP + diphosphate</text>
        <dbReference type="Rhea" id="RHEA:22712"/>
        <dbReference type="ChEBI" id="CHEBI:15378"/>
        <dbReference type="ChEBI" id="CHEBI:33019"/>
        <dbReference type="ChEBI" id="CHEBI:37565"/>
        <dbReference type="ChEBI" id="CHEBI:58502"/>
        <dbReference type="ChEBI" id="CHEBI:60487"/>
        <dbReference type="EC" id="2.7.7.62"/>
    </reaction>
</comment>
<comment type="pathway">
    <text evidence="5 14">Cofactor biosynthesis; adenosylcobalamin biosynthesis; adenosylcobalamin from cob(II)yrinate a,c-diamide: step 6/7.</text>
</comment>